<dbReference type="InterPro" id="IPR045054">
    <property type="entry name" value="P4HA-like"/>
</dbReference>
<dbReference type="GO" id="GO:0005506">
    <property type="term" value="F:iron ion binding"/>
    <property type="evidence" value="ECO:0007669"/>
    <property type="project" value="InterPro"/>
</dbReference>
<accession>A0A914X137</accession>
<keyword evidence="6" id="KW-0408">Iron</keyword>
<comment type="cofactor">
    <cofactor evidence="1">
        <name>L-ascorbate</name>
        <dbReference type="ChEBI" id="CHEBI:38290"/>
    </cofactor>
</comment>
<dbReference type="InterPro" id="IPR006620">
    <property type="entry name" value="Pro_4_hyd_alph"/>
</dbReference>
<evidence type="ECO:0000259" key="8">
    <source>
        <dbReference type="PROSITE" id="PS51471"/>
    </source>
</evidence>
<feature type="chain" id="PRO_5037680162" evidence="7">
    <location>
        <begin position="20"/>
        <end position="349"/>
    </location>
</feature>
<dbReference type="Gene3D" id="2.60.120.620">
    <property type="entry name" value="q2cbj1_9rhob like domain"/>
    <property type="match status" value="1"/>
</dbReference>
<evidence type="ECO:0000256" key="4">
    <source>
        <dbReference type="ARBA" id="ARBA00022964"/>
    </source>
</evidence>
<evidence type="ECO:0000256" key="3">
    <source>
        <dbReference type="ARBA" id="ARBA00022896"/>
    </source>
</evidence>
<keyword evidence="4" id="KW-0223">Dioxygenase</keyword>
<name>A0A914X137_9BILA</name>
<dbReference type="GO" id="GO:0005783">
    <property type="term" value="C:endoplasmic reticulum"/>
    <property type="evidence" value="ECO:0007669"/>
    <property type="project" value="TreeGrafter"/>
</dbReference>
<evidence type="ECO:0000256" key="1">
    <source>
        <dbReference type="ARBA" id="ARBA00001961"/>
    </source>
</evidence>
<organism evidence="9 10">
    <name type="scientific">Plectus sambesii</name>
    <dbReference type="NCBI Taxonomy" id="2011161"/>
    <lineage>
        <taxon>Eukaryota</taxon>
        <taxon>Metazoa</taxon>
        <taxon>Ecdysozoa</taxon>
        <taxon>Nematoda</taxon>
        <taxon>Chromadorea</taxon>
        <taxon>Plectida</taxon>
        <taxon>Plectina</taxon>
        <taxon>Plectoidea</taxon>
        <taxon>Plectidae</taxon>
        <taxon>Plectus</taxon>
    </lineage>
</organism>
<proteinExistence type="predicted"/>
<feature type="domain" description="Fe2OG dioxygenase" evidence="8">
    <location>
        <begin position="156"/>
        <end position="319"/>
    </location>
</feature>
<evidence type="ECO:0000256" key="7">
    <source>
        <dbReference type="SAM" id="SignalP"/>
    </source>
</evidence>
<dbReference type="PROSITE" id="PS51471">
    <property type="entry name" value="FE2OG_OXY"/>
    <property type="match status" value="1"/>
</dbReference>
<dbReference type="InterPro" id="IPR005123">
    <property type="entry name" value="Oxoglu/Fe-dep_dioxygenase_dom"/>
</dbReference>
<dbReference type="PANTHER" id="PTHR10869:SF244">
    <property type="entry name" value="PROLYL 4-HYDROXYLASE SUBUNIT ALPHA-2"/>
    <property type="match status" value="1"/>
</dbReference>
<evidence type="ECO:0000256" key="6">
    <source>
        <dbReference type="ARBA" id="ARBA00023004"/>
    </source>
</evidence>
<evidence type="ECO:0000313" key="9">
    <source>
        <dbReference type="Proteomes" id="UP000887566"/>
    </source>
</evidence>
<dbReference type="WBParaSite" id="PSAMB.scaffold6035size10321.g27800.t1">
    <property type="protein sequence ID" value="PSAMB.scaffold6035size10321.g27800.t1"/>
    <property type="gene ID" value="PSAMB.scaffold6035size10321.g27800"/>
</dbReference>
<dbReference type="AlphaFoldDB" id="A0A914X137"/>
<dbReference type="Proteomes" id="UP000887566">
    <property type="component" value="Unplaced"/>
</dbReference>
<keyword evidence="2" id="KW-0479">Metal-binding</keyword>
<keyword evidence="7" id="KW-0732">Signal</keyword>
<sequence length="349" mass="39171">MFSAIAAVVVVLTQLGAMAIEEEASIDSLGEFVGAHHWTQMKQKCGLTIDRSFDPRLLCYSLLSLPDGLSADIEVLHLSPSIVLFHNVISPSERRQLILAAKNLVRPALIQNSTTQQHHVSDSRVVNGTFLPMEKYPITHRLANIVRSLTGFNVDCAELFNVLFYERGGHYSIHHDALILPTQSWTQALLEEMYTNARNCWEGTASWLLAIDCAYFLVRDVLNKWRSGRLRRFYQQRIDSPTRAQLGNRLATFMFYVDVPSAGGGTLFPQLNLTVNADAGDAILWFNIFPNGTNDYDTIHGACPVVHGSKKVATMWIRQRDQTFSLLCPLERAKAFAVEDFTGRILGQM</sequence>
<dbReference type="GO" id="GO:0004656">
    <property type="term" value="F:procollagen-proline 4-dioxygenase activity"/>
    <property type="evidence" value="ECO:0007669"/>
    <property type="project" value="TreeGrafter"/>
</dbReference>
<dbReference type="SMART" id="SM00702">
    <property type="entry name" value="P4Hc"/>
    <property type="match status" value="1"/>
</dbReference>
<evidence type="ECO:0000256" key="5">
    <source>
        <dbReference type="ARBA" id="ARBA00023002"/>
    </source>
</evidence>
<feature type="signal peptide" evidence="7">
    <location>
        <begin position="1"/>
        <end position="19"/>
    </location>
</feature>
<dbReference type="GO" id="GO:0031418">
    <property type="term" value="F:L-ascorbic acid binding"/>
    <property type="evidence" value="ECO:0007669"/>
    <property type="project" value="UniProtKB-KW"/>
</dbReference>
<dbReference type="PANTHER" id="PTHR10869">
    <property type="entry name" value="PROLYL 4-HYDROXYLASE ALPHA SUBUNIT"/>
    <property type="match status" value="1"/>
</dbReference>
<evidence type="ECO:0000313" key="10">
    <source>
        <dbReference type="WBParaSite" id="PSAMB.scaffold6035size10321.g27800.t1"/>
    </source>
</evidence>
<dbReference type="Pfam" id="PF13640">
    <property type="entry name" value="2OG-FeII_Oxy_3"/>
    <property type="match status" value="1"/>
</dbReference>
<evidence type="ECO:0000256" key="2">
    <source>
        <dbReference type="ARBA" id="ARBA00022723"/>
    </source>
</evidence>
<reference evidence="10" key="1">
    <citation type="submission" date="2022-11" db="UniProtKB">
        <authorList>
            <consortium name="WormBaseParasite"/>
        </authorList>
    </citation>
    <scope>IDENTIFICATION</scope>
</reference>
<dbReference type="InterPro" id="IPR044862">
    <property type="entry name" value="Pro_4_hyd_alph_FE2OG_OXY"/>
</dbReference>
<keyword evidence="3" id="KW-0847">Vitamin C</keyword>
<keyword evidence="9" id="KW-1185">Reference proteome</keyword>
<keyword evidence="5" id="KW-0560">Oxidoreductase</keyword>
<protein>
    <submittedName>
        <fullName evidence="10">Fe2OG dioxygenase domain-containing protein</fullName>
    </submittedName>
</protein>